<gene>
    <name evidence="3" type="ORF">PICST_68242</name>
</gene>
<dbReference type="Pfam" id="PF12550">
    <property type="entry name" value="GCR1_C"/>
    <property type="match status" value="1"/>
</dbReference>
<dbReference type="OMA" id="YIRFCCK"/>
<evidence type="ECO:0000256" key="1">
    <source>
        <dbReference type="SAM" id="MobiDB-lite"/>
    </source>
</evidence>
<keyword evidence="4" id="KW-1185">Reference proteome</keyword>
<dbReference type="STRING" id="322104.A3LYN1"/>
<feature type="compositionally biased region" description="Polar residues" evidence="1">
    <location>
        <begin position="142"/>
        <end position="156"/>
    </location>
</feature>
<feature type="region of interest" description="Disordered" evidence="1">
    <location>
        <begin position="327"/>
        <end position="391"/>
    </location>
</feature>
<evidence type="ECO:0000313" key="4">
    <source>
        <dbReference type="Proteomes" id="UP000002258"/>
    </source>
</evidence>
<sequence>MVSTRSGRKDPASVELGQNGKEVKKIPTSKSKSRAIQHNADVITASESVHTKKETRGRKRKVTSIVPEQPDEQDVSLRGKKKRTTEALDSTVSIESANTRPNNDRSTPSSEWTSSKVPKDTSTPKTNMPIMSIISHKVGKKNPTSTRQDSPSSISGLSDGDMGDEPELSTVSSNSDNIKINKRIMSRDTEEVIRMFKKFDDEVLTNPVARARLLSLKFETRKRYITTFKHYIRFCCKKKLDNFFVTGPLMKEFYEEQFAISASSNPIIRLKKMDPAFSKLQEINFLVYHLENKDIPDRHIAYDYLFFIETGKYPWYHKPIVNTSSEPVDFSNTANKKSNKSLATRVSKGATEKSSGTQPSTNTNSEKEEIASSQQTNKETSQLIPTPTTRRKRTIRKVELEAFIKSQLKQTRSEIHNLNTAHIEALKLITSDQQVLNQVRSLNRNINIALDNFSSLIEKGPNEVIYSGAEKDNTVLPKSTHPVIIDMNHNIFTVYEILEEWYRIDPSVEKRIKNWGMNWIRDDIDRETYNERNSIVDFVKRISKEINEPDLFLIANDCDRYIHDKSILDEFISEIELDFDDLFKRVLRHRQRRS</sequence>
<dbReference type="HOGENOM" id="CLU_013055_0_0_1"/>
<organism evidence="3 4">
    <name type="scientific">Scheffersomyces stipitis (strain ATCC 58785 / CBS 6054 / NBRC 10063 / NRRL Y-11545)</name>
    <name type="common">Yeast</name>
    <name type="synonym">Pichia stipitis</name>
    <dbReference type="NCBI Taxonomy" id="322104"/>
    <lineage>
        <taxon>Eukaryota</taxon>
        <taxon>Fungi</taxon>
        <taxon>Dikarya</taxon>
        <taxon>Ascomycota</taxon>
        <taxon>Saccharomycotina</taxon>
        <taxon>Pichiomycetes</taxon>
        <taxon>Debaryomycetaceae</taxon>
        <taxon>Scheffersomyces</taxon>
    </lineage>
</organism>
<dbReference type="KEGG" id="pic:PICST_68242"/>
<protein>
    <submittedName>
        <fullName evidence="3">Zonadhesin-like protein</fullName>
    </submittedName>
</protein>
<dbReference type="OrthoDB" id="4023627at2759"/>
<feature type="compositionally biased region" description="Polar residues" evidence="1">
    <location>
        <begin position="87"/>
        <end position="126"/>
    </location>
</feature>
<evidence type="ECO:0000313" key="3">
    <source>
        <dbReference type="EMBL" id="ABN68002.2"/>
    </source>
</evidence>
<dbReference type="InParanoid" id="A3LYN1"/>
<dbReference type="EMBL" id="CP000501">
    <property type="protein sequence ID" value="ABN68002.2"/>
    <property type="molecule type" value="Genomic_DNA"/>
</dbReference>
<feature type="compositionally biased region" description="Polar residues" evidence="1">
    <location>
        <begin position="327"/>
        <end position="344"/>
    </location>
</feature>
<dbReference type="AlphaFoldDB" id="A3LYN1"/>
<dbReference type="GeneID" id="4840454"/>
<feature type="domain" description="Transcription activator GCR1-like" evidence="2">
    <location>
        <begin position="485"/>
        <end position="547"/>
    </location>
</feature>
<dbReference type="eggNOG" id="ENOG502SEBM">
    <property type="taxonomic scope" value="Eukaryota"/>
</dbReference>
<evidence type="ECO:0000259" key="2">
    <source>
        <dbReference type="Pfam" id="PF12550"/>
    </source>
</evidence>
<reference evidence="3 4" key="1">
    <citation type="journal article" date="2007" name="Nat. Biotechnol.">
        <title>Genome sequence of the lignocellulose-bioconverting and xylose-fermenting yeast Pichia stipitis.</title>
        <authorList>
            <person name="Jeffries T.W."/>
            <person name="Grigoriev I.V."/>
            <person name="Grimwood J."/>
            <person name="Laplaza J.M."/>
            <person name="Aerts A."/>
            <person name="Salamov A."/>
            <person name="Schmutz J."/>
            <person name="Lindquist E."/>
            <person name="Dehal P."/>
            <person name="Shapiro H."/>
            <person name="Jin Y.S."/>
            <person name="Passoth V."/>
            <person name="Richardson P.M."/>
        </authorList>
    </citation>
    <scope>NUCLEOTIDE SEQUENCE [LARGE SCALE GENOMIC DNA]</scope>
    <source>
        <strain evidence="4">ATCC 58785 / CBS 6054 / NBRC 10063 / NRRL Y-11545</strain>
    </source>
</reference>
<proteinExistence type="predicted"/>
<dbReference type="RefSeq" id="XP_001386031.2">
    <property type="nucleotide sequence ID" value="XM_001385994.1"/>
</dbReference>
<feature type="compositionally biased region" description="Polar residues" evidence="1">
    <location>
        <begin position="371"/>
        <end position="383"/>
    </location>
</feature>
<accession>A3LYN1</accession>
<feature type="region of interest" description="Disordered" evidence="1">
    <location>
        <begin position="1"/>
        <end position="174"/>
    </location>
</feature>
<feature type="compositionally biased region" description="Polar residues" evidence="1">
    <location>
        <begin position="352"/>
        <end position="364"/>
    </location>
</feature>
<name>A3LYN1_PICST</name>
<dbReference type="InterPro" id="IPR022210">
    <property type="entry name" value="TF_GCR1-like"/>
</dbReference>
<dbReference type="Proteomes" id="UP000002258">
    <property type="component" value="Chromosome 7"/>
</dbReference>